<dbReference type="Proteomes" id="UP000030854">
    <property type="component" value="Unassembled WGS sequence"/>
</dbReference>
<dbReference type="PANTHER" id="PTHR35596:SF2">
    <property type="entry name" value="MICROBIAL-TYPE PARG CATALYTIC DOMAIN-CONTAINING PROTEIN"/>
    <property type="match status" value="1"/>
</dbReference>
<dbReference type="PANTHER" id="PTHR35596">
    <property type="entry name" value="DUF2263 DOMAIN-CONTAINING PROTEIN"/>
    <property type="match status" value="1"/>
</dbReference>
<evidence type="ECO:0000313" key="3">
    <source>
        <dbReference type="Proteomes" id="UP000030854"/>
    </source>
</evidence>
<dbReference type="STRING" id="52586.A0A0B1P1X6"/>
<dbReference type="AlphaFoldDB" id="A0A0B1P1X6"/>
<gene>
    <name evidence="2" type="ORF">EV44_g3352</name>
</gene>
<accession>A0A0B1P1X6</accession>
<proteinExistence type="predicted"/>
<reference evidence="2 3" key="1">
    <citation type="journal article" date="2014" name="BMC Genomics">
        <title>Adaptive genomic structural variation in the grape powdery mildew pathogen, Erysiphe necator.</title>
        <authorList>
            <person name="Jones L."/>
            <person name="Riaz S."/>
            <person name="Morales-Cruz A."/>
            <person name="Amrine K.C."/>
            <person name="McGuire B."/>
            <person name="Gubler W.D."/>
            <person name="Walker M.A."/>
            <person name="Cantu D."/>
        </authorList>
    </citation>
    <scope>NUCLEOTIDE SEQUENCE [LARGE SCALE GENOMIC DNA]</scope>
    <source>
        <strain evidence="3">c</strain>
    </source>
</reference>
<dbReference type="InterPro" id="IPR043472">
    <property type="entry name" value="Macro_dom-like"/>
</dbReference>
<dbReference type="InterPro" id="IPR019261">
    <property type="entry name" value="PARG_cat_microbial"/>
</dbReference>
<dbReference type="Gene3D" id="3.40.220.10">
    <property type="entry name" value="Leucine Aminopeptidase, subunit E, domain 1"/>
    <property type="match status" value="1"/>
</dbReference>
<sequence length="297" mass="33569">MPKTKSKGAMIAIEAKTTYIPHIQTHFSKLWPPTSHLCYSESIIAPPPTRHLHCRFGSANLIYEAFYEKDPIDLALDWVDPDGSAPIPVIMPANEKRPGGDWENSVMLPEECLCRRSNLSVTLATPALGNAAKMVFRSGPDRYEVWNRYRALPIISVSPPRRPKLDSSGKKYSFAQERDMMREKIHIALRIAVWYKHTRLCIGTFGLGNGFGNPTEEVAMLWREALMYNPEFIGHFQDIVFAFESPEGSAANEHPSYRAASSSRSRAVNQSRSNCASDLEVFRRIFKPSNIHNAFNQ</sequence>
<comment type="caution">
    <text evidence="2">The sequence shown here is derived from an EMBL/GenBank/DDBJ whole genome shotgun (WGS) entry which is preliminary data.</text>
</comment>
<dbReference type="Pfam" id="PF10021">
    <property type="entry name" value="PARG_cat_microb"/>
    <property type="match status" value="1"/>
</dbReference>
<keyword evidence="3" id="KW-1185">Reference proteome</keyword>
<name>A0A0B1P1X6_UNCNE</name>
<feature type="domain" description="Microbial-type PARG catalytic" evidence="1">
    <location>
        <begin position="81"/>
        <end position="125"/>
    </location>
</feature>
<dbReference type="HOGENOM" id="CLU_024412_1_0_1"/>
<evidence type="ECO:0000313" key="2">
    <source>
        <dbReference type="EMBL" id="KHJ32263.1"/>
    </source>
</evidence>
<dbReference type="OMA" id="MPWNAQL"/>
<dbReference type="EMBL" id="JNVN01002220">
    <property type="protein sequence ID" value="KHJ32263.1"/>
    <property type="molecule type" value="Genomic_DNA"/>
</dbReference>
<protein>
    <recommendedName>
        <fullName evidence="1">Microbial-type PARG catalytic domain-containing protein</fullName>
    </recommendedName>
</protein>
<organism evidence="2 3">
    <name type="scientific">Uncinula necator</name>
    <name type="common">Grape powdery mildew</name>
    <dbReference type="NCBI Taxonomy" id="52586"/>
    <lineage>
        <taxon>Eukaryota</taxon>
        <taxon>Fungi</taxon>
        <taxon>Dikarya</taxon>
        <taxon>Ascomycota</taxon>
        <taxon>Pezizomycotina</taxon>
        <taxon>Leotiomycetes</taxon>
        <taxon>Erysiphales</taxon>
        <taxon>Erysiphaceae</taxon>
        <taxon>Erysiphe</taxon>
    </lineage>
</organism>
<evidence type="ECO:0000259" key="1">
    <source>
        <dbReference type="Pfam" id="PF10021"/>
    </source>
</evidence>